<feature type="region of interest" description="Disordered" evidence="1">
    <location>
        <begin position="1"/>
        <end position="66"/>
    </location>
</feature>
<reference evidence="2" key="2">
    <citation type="submission" date="2018-05" db="EMBL/GenBank/DDBJ databases">
        <title>OmerRS3 (Oryza meridionalis Reference Sequence Version 3).</title>
        <authorList>
            <person name="Zhang J."/>
            <person name="Kudrna D."/>
            <person name="Lee S."/>
            <person name="Talag J."/>
            <person name="Welchert J."/>
            <person name="Wing R.A."/>
        </authorList>
    </citation>
    <scope>NUCLEOTIDE SEQUENCE [LARGE SCALE GENOMIC DNA]</scope>
    <source>
        <strain evidence="2">cv. OR44</strain>
    </source>
</reference>
<dbReference type="HOGENOM" id="CLU_1985143_0_0_1"/>
<evidence type="ECO:0000313" key="3">
    <source>
        <dbReference type="Proteomes" id="UP000008021"/>
    </source>
</evidence>
<reference evidence="2" key="1">
    <citation type="submission" date="2015-04" db="UniProtKB">
        <authorList>
            <consortium name="EnsemblPlants"/>
        </authorList>
    </citation>
    <scope>IDENTIFICATION</scope>
</reference>
<proteinExistence type="predicted"/>
<dbReference type="Gramene" id="OMERI04G20310.1">
    <property type="protein sequence ID" value="OMERI04G20310.1"/>
    <property type="gene ID" value="OMERI04G20310"/>
</dbReference>
<organism evidence="2">
    <name type="scientific">Oryza meridionalis</name>
    <dbReference type="NCBI Taxonomy" id="40149"/>
    <lineage>
        <taxon>Eukaryota</taxon>
        <taxon>Viridiplantae</taxon>
        <taxon>Streptophyta</taxon>
        <taxon>Embryophyta</taxon>
        <taxon>Tracheophyta</taxon>
        <taxon>Spermatophyta</taxon>
        <taxon>Magnoliopsida</taxon>
        <taxon>Liliopsida</taxon>
        <taxon>Poales</taxon>
        <taxon>Poaceae</taxon>
        <taxon>BOP clade</taxon>
        <taxon>Oryzoideae</taxon>
        <taxon>Oryzeae</taxon>
        <taxon>Oryzinae</taxon>
        <taxon>Oryza</taxon>
    </lineage>
</organism>
<name>A0A0E0DI17_9ORYZ</name>
<protein>
    <submittedName>
        <fullName evidence="2">Uncharacterized protein</fullName>
    </submittedName>
</protein>
<dbReference type="AlphaFoldDB" id="A0A0E0DI17"/>
<dbReference type="Proteomes" id="UP000008021">
    <property type="component" value="Chromosome 4"/>
</dbReference>
<accession>A0A0E0DI17</accession>
<keyword evidence="3" id="KW-1185">Reference proteome</keyword>
<evidence type="ECO:0000313" key="2">
    <source>
        <dbReference type="EnsemblPlants" id="OMERI04G20310.1"/>
    </source>
</evidence>
<dbReference type="EnsemblPlants" id="OMERI04G20310.1">
    <property type="protein sequence ID" value="OMERI04G20310.1"/>
    <property type="gene ID" value="OMERI04G20310"/>
</dbReference>
<evidence type="ECO:0000256" key="1">
    <source>
        <dbReference type="SAM" id="MobiDB-lite"/>
    </source>
</evidence>
<feature type="compositionally biased region" description="Basic and acidic residues" evidence="1">
    <location>
        <begin position="26"/>
        <end position="37"/>
    </location>
</feature>
<sequence>MRPPDLSGRKRWAGEPANHSPSGAPTRDKEKEQEQVDGRPGGGFSRLRFVSHPSSPQPLPHPLSNRRTGLQRACFTFVWLRVRAHTRCPLCSQPIQSSNRALADLPSLLQKSPSPSVARNSKMLNM</sequence>